<organism evidence="1 2">
    <name type="scientific">Puccinia striiformis f. sp. tritici PST-78</name>
    <dbReference type="NCBI Taxonomy" id="1165861"/>
    <lineage>
        <taxon>Eukaryota</taxon>
        <taxon>Fungi</taxon>
        <taxon>Dikarya</taxon>
        <taxon>Basidiomycota</taxon>
        <taxon>Pucciniomycotina</taxon>
        <taxon>Pucciniomycetes</taxon>
        <taxon>Pucciniales</taxon>
        <taxon>Pucciniaceae</taxon>
        <taxon>Puccinia</taxon>
    </lineage>
</organism>
<dbReference type="EMBL" id="AJIL01000032">
    <property type="protein sequence ID" value="KNF01036.1"/>
    <property type="molecule type" value="Genomic_DNA"/>
</dbReference>
<protein>
    <submittedName>
        <fullName evidence="1">Uncharacterized protein</fullName>
    </submittedName>
</protein>
<dbReference type="OrthoDB" id="2508085at2759"/>
<accession>A0A0L0VP53</accession>
<proteinExistence type="predicted"/>
<dbReference type="AlphaFoldDB" id="A0A0L0VP53"/>
<gene>
    <name evidence="1" type="ORF">PSTG_05668</name>
</gene>
<keyword evidence="2" id="KW-1185">Reference proteome</keyword>
<evidence type="ECO:0000313" key="2">
    <source>
        <dbReference type="Proteomes" id="UP000054564"/>
    </source>
</evidence>
<sequence>MRSEKFDQEEYVIVDVGTPSTKSDAEEALATDHGSIEENLVLVNTTNVEPDAVIEPNTSQFEEDADIKPDIKLDVLSAPRENDRFGDNEHLKFFPDLTNTKIFQGYVLVNTANVKPDIVTEANSALKSEEDVDIKPDIKLNVVSPPSSHQVVEANEVFSQPELVDFFYNLGEKGIFQGMLTPGKLDWFTHILSKGCSFSHPVTMVHIESPEGPIPANYIVHSILQKWMIASHRKLSHGIPEYITVQGLQTDENGGDRKAGEKFTINLVHISSTSDPALMFVIVAVQNIQIGLVGFFAGTASNDWTWTLLYRFFCPSKVLEYGIYYRKTMLLSRIHLEFHMSHHLFGNPAPRLPIFFLTKIGDRIRVWVLTCVGLFMQVKSQLYPSTRVKIRDSKDSGALKSLMNDNNRHIEIVKISAQQEDAMNGGGLFLGEWEQERGAAKGGSGWKTLRLDD</sequence>
<dbReference type="Proteomes" id="UP000054564">
    <property type="component" value="Unassembled WGS sequence"/>
</dbReference>
<comment type="caution">
    <text evidence="1">The sequence shown here is derived from an EMBL/GenBank/DDBJ whole genome shotgun (WGS) entry which is preliminary data.</text>
</comment>
<reference evidence="2" key="1">
    <citation type="submission" date="2014-03" db="EMBL/GenBank/DDBJ databases">
        <title>The Genome Sequence of Puccinia striiformis f. sp. tritici PST-78.</title>
        <authorList>
            <consortium name="The Broad Institute Genome Sequencing Platform"/>
            <person name="Cuomo C."/>
            <person name="Hulbert S."/>
            <person name="Chen X."/>
            <person name="Walker B."/>
            <person name="Young S.K."/>
            <person name="Zeng Q."/>
            <person name="Gargeya S."/>
            <person name="Fitzgerald M."/>
            <person name="Haas B."/>
            <person name="Abouelleil A."/>
            <person name="Alvarado L."/>
            <person name="Arachchi H.M."/>
            <person name="Berlin A.M."/>
            <person name="Chapman S.B."/>
            <person name="Goldberg J."/>
            <person name="Griggs A."/>
            <person name="Gujja S."/>
            <person name="Hansen M."/>
            <person name="Howarth C."/>
            <person name="Imamovic A."/>
            <person name="Larimer J."/>
            <person name="McCowan C."/>
            <person name="Montmayeur A."/>
            <person name="Murphy C."/>
            <person name="Neiman D."/>
            <person name="Pearson M."/>
            <person name="Priest M."/>
            <person name="Roberts A."/>
            <person name="Saif S."/>
            <person name="Shea T."/>
            <person name="Sisk P."/>
            <person name="Sykes S."/>
            <person name="Wortman J."/>
            <person name="Nusbaum C."/>
            <person name="Birren B."/>
        </authorList>
    </citation>
    <scope>NUCLEOTIDE SEQUENCE [LARGE SCALE GENOMIC DNA]</scope>
    <source>
        <strain evidence="2">race PST-78</strain>
    </source>
</reference>
<evidence type="ECO:0000313" key="1">
    <source>
        <dbReference type="EMBL" id="KNF01036.1"/>
    </source>
</evidence>
<name>A0A0L0VP53_9BASI</name>